<reference evidence="5 6" key="1">
    <citation type="journal article" date="2021" name="Nat. Commun.">
        <title>Genetic determinants of endophytism in the Arabidopsis root mycobiome.</title>
        <authorList>
            <person name="Mesny F."/>
            <person name="Miyauchi S."/>
            <person name="Thiergart T."/>
            <person name="Pickel B."/>
            <person name="Atanasova L."/>
            <person name="Karlsson M."/>
            <person name="Huettel B."/>
            <person name="Barry K.W."/>
            <person name="Haridas S."/>
            <person name="Chen C."/>
            <person name="Bauer D."/>
            <person name="Andreopoulos W."/>
            <person name="Pangilinan J."/>
            <person name="LaButti K."/>
            <person name="Riley R."/>
            <person name="Lipzen A."/>
            <person name="Clum A."/>
            <person name="Drula E."/>
            <person name="Henrissat B."/>
            <person name="Kohler A."/>
            <person name="Grigoriev I.V."/>
            <person name="Martin F.M."/>
            <person name="Hacquard S."/>
        </authorList>
    </citation>
    <scope>NUCLEOTIDE SEQUENCE [LARGE SCALE GENOMIC DNA]</scope>
    <source>
        <strain evidence="5 6">MPI-CAGE-CH-0241</strain>
    </source>
</reference>
<dbReference type="PANTHER" id="PTHR30502">
    <property type="entry name" value="2-KETO-3-DEOXY-L-RHAMNONATE ALDOLASE"/>
    <property type="match status" value="1"/>
</dbReference>
<evidence type="ECO:0000259" key="4">
    <source>
        <dbReference type="Pfam" id="PF03328"/>
    </source>
</evidence>
<keyword evidence="2" id="KW-0479">Metal-binding</keyword>
<dbReference type="PANTHER" id="PTHR30502:SF0">
    <property type="entry name" value="PHOSPHOENOLPYRUVATE CARBOXYLASE FAMILY PROTEIN"/>
    <property type="match status" value="1"/>
</dbReference>
<keyword evidence="6" id="KW-1185">Reference proteome</keyword>
<dbReference type="InterPro" id="IPR005000">
    <property type="entry name" value="Aldolase/citrate-lyase_domain"/>
</dbReference>
<gene>
    <name evidence="5" type="ORF">B0T10DRAFT_611539</name>
</gene>
<organism evidence="5 6">
    <name type="scientific">Thelonectria olida</name>
    <dbReference type="NCBI Taxonomy" id="1576542"/>
    <lineage>
        <taxon>Eukaryota</taxon>
        <taxon>Fungi</taxon>
        <taxon>Dikarya</taxon>
        <taxon>Ascomycota</taxon>
        <taxon>Pezizomycotina</taxon>
        <taxon>Sordariomycetes</taxon>
        <taxon>Hypocreomycetidae</taxon>
        <taxon>Hypocreales</taxon>
        <taxon>Nectriaceae</taxon>
        <taxon>Thelonectria</taxon>
    </lineage>
</organism>
<feature type="domain" description="HpcH/HpaI aldolase/citrate lyase" evidence="4">
    <location>
        <begin position="38"/>
        <end position="217"/>
    </location>
</feature>
<dbReference type="GO" id="GO:0046872">
    <property type="term" value="F:metal ion binding"/>
    <property type="evidence" value="ECO:0007669"/>
    <property type="project" value="UniProtKB-KW"/>
</dbReference>
<dbReference type="GO" id="GO:0005737">
    <property type="term" value="C:cytoplasm"/>
    <property type="evidence" value="ECO:0007669"/>
    <property type="project" value="TreeGrafter"/>
</dbReference>
<dbReference type="Pfam" id="PF03328">
    <property type="entry name" value="HpcH_HpaI"/>
    <property type="match status" value="1"/>
</dbReference>
<dbReference type="SUPFAM" id="SSF51621">
    <property type="entry name" value="Phosphoenolpyruvate/pyruvate domain"/>
    <property type="match status" value="1"/>
</dbReference>
<proteinExistence type="inferred from homology"/>
<comment type="similarity">
    <text evidence="1">Belongs to the HpcH/HpaI aldolase family.</text>
</comment>
<dbReference type="OrthoDB" id="1621678at2759"/>
<sequence length="274" mass="29493">MAFNTPLQTALQSKSTQFGFWLTLPSAAVARCLLRSASASPFKSFSWVLIDAEHGLISDKDYYELCSAIASEGASPIIRVPWHDEWMIKRALDSGSHGVLLPMCHSAEDAKRIVQYSKYPPLGSRGYGPLFAPHSFPGVTGNQYDEGADQSLMVMVQIESRSALENVEAIANTEGVDVLLIGPFDLAKQMGVVRGGEEHESAIQAILKASKKAGKKAAIFCTNGSQALARSDQGFDMVSIITDIGALDEGIVSTLQAATRDAKGDGESKPRDHY</sequence>
<evidence type="ECO:0000256" key="1">
    <source>
        <dbReference type="ARBA" id="ARBA00005568"/>
    </source>
</evidence>
<protein>
    <submittedName>
        <fullName evidence="5">4-hydroxy-2-oxovalerate aldolase</fullName>
    </submittedName>
</protein>
<evidence type="ECO:0000313" key="6">
    <source>
        <dbReference type="Proteomes" id="UP000777438"/>
    </source>
</evidence>
<name>A0A9P9AJS7_9HYPO</name>
<dbReference type="InterPro" id="IPR040442">
    <property type="entry name" value="Pyrv_kinase-like_dom_sf"/>
</dbReference>
<comment type="caution">
    <text evidence="5">The sequence shown here is derived from an EMBL/GenBank/DDBJ whole genome shotgun (WGS) entry which is preliminary data.</text>
</comment>
<accession>A0A9P9AJS7</accession>
<dbReference type="GO" id="GO:0016832">
    <property type="term" value="F:aldehyde-lyase activity"/>
    <property type="evidence" value="ECO:0007669"/>
    <property type="project" value="TreeGrafter"/>
</dbReference>
<evidence type="ECO:0000256" key="3">
    <source>
        <dbReference type="ARBA" id="ARBA00023239"/>
    </source>
</evidence>
<dbReference type="AlphaFoldDB" id="A0A9P9AJS7"/>
<dbReference type="Proteomes" id="UP000777438">
    <property type="component" value="Unassembled WGS sequence"/>
</dbReference>
<dbReference type="EMBL" id="JAGPYM010000070">
    <property type="protein sequence ID" value="KAH6869535.1"/>
    <property type="molecule type" value="Genomic_DNA"/>
</dbReference>
<evidence type="ECO:0000313" key="5">
    <source>
        <dbReference type="EMBL" id="KAH6869535.1"/>
    </source>
</evidence>
<dbReference type="InterPro" id="IPR050251">
    <property type="entry name" value="HpcH-HpaI_aldolase"/>
</dbReference>
<evidence type="ECO:0000256" key="2">
    <source>
        <dbReference type="ARBA" id="ARBA00022723"/>
    </source>
</evidence>
<dbReference type="InterPro" id="IPR015813">
    <property type="entry name" value="Pyrv/PenolPyrv_kinase-like_dom"/>
</dbReference>
<keyword evidence="3" id="KW-0456">Lyase</keyword>
<dbReference type="Gene3D" id="3.20.20.60">
    <property type="entry name" value="Phosphoenolpyruvate-binding domains"/>
    <property type="match status" value="1"/>
</dbReference>